<reference evidence="2 3" key="1">
    <citation type="submission" date="2020-08" db="EMBL/GenBank/DDBJ databases">
        <title>Genomic Encyclopedia of Type Strains, Phase IV (KMG-IV): sequencing the most valuable type-strain genomes for metagenomic binning, comparative biology and taxonomic classification.</title>
        <authorList>
            <person name="Goeker M."/>
        </authorList>
    </citation>
    <scope>NUCLEOTIDE SEQUENCE [LARGE SCALE GENOMIC DNA]</scope>
    <source>
        <strain evidence="2 3">DSM 16325</strain>
    </source>
</reference>
<evidence type="ECO:0000313" key="3">
    <source>
        <dbReference type="Proteomes" id="UP000520011"/>
    </source>
</evidence>
<dbReference type="AlphaFoldDB" id="A0A7W8IUH0"/>
<dbReference type="SUPFAM" id="SSF81301">
    <property type="entry name" value="Nucleotidyltransferase"/>
    <property type="match status" value="1"/>
</dbReference>
<sequence>MTHGINKNVFERLIAYFQSEKEIQKVILFGSRAKDTARHHSDIDLCIDYKGKQKGKVISDIDDIVGVYSCDVLFCDSLNQEIERQIERDGMVIYERNE</sequence>
<dbReference type="PANTHER" id="PTHR43852">
    <property type="entry name" value="NUCLEOTIDYLTRANSFERASE"/>
    <property type="match status" value="1"/>
</dbReference>
<dbReference type="Pfam" id="PF18765">
    <property type="entry name" value="Polbeta"/>
    <property type="match status" value="1"/>
</dbReference>
<evidence type="ECO:0000259" key="1">
    <source>
        <dbReference type="Pfam" id="PF18765"/>
    </source>
</evidence>
<keyword evidence="2" id="KW-0808">Transferase</keyword>
<organism evidence="2 3">
    <name type="scientific">Anoxybacteroides tepidamans</name>
    <dbReference type="NCBI Taxonomy" id="265948"/>
    <lineage>
        <taxon>Bacteria</taxon>
        <taxon>Bacillati</taxon>
        <taxon>Bacillota</taxon>
        <taxon>Bacilli</taxon>
        <taxon>Bacillales</taxon>
        <taxon>Anoxybacillaceae</taxon>
        <taxon>Anoxybacteroides</taxon>
    </lineage>
</organism>
<accession>A0A7W8IUH0</accession>
<comment type="caution">
    <text evidence="2">The sequence shown here is derived from an EMBL/GenBank/DDBJ whole genome shotgun (WGS) entry which is preliminary data.</text>
</comment>
<dbReference type="PANTHER" id="PTHR43852:SF2">
    <property type="entry name" value="PROTEIN ADENYLYLTRANSFERASE MNTA"/>
    <property type="match status" value="1"/>
</dbReference>
<dbReference type="EMBL" id="JACHEP010000026">
    <property type="protein sequence ID" value="MBB5326017.1"/>
    <property type="molecule type" value="Genomic_DNA"/>
</dbReference>
<dbReference type="GO" id="GO:0016740">
    <property type="term" value="F:transferase activity"/>
    <property type="evidence" value="ECO:0007669"/>
    <property type="project" value="UniProtKB-KW"/>
</dbReference>
<feature type="domain" description="Polymerase beta nucleotidyltransferase" evidence="1">
    <location>
        <begin position="11"/>
        <end position="98"/>
    </location>
</feature>
<evidence type="ECO:0000313" key="2">
    <source>
        <dbReference type="EMBL" id="MBB5326017.1"/>
    </source>
</evidence>
<dbReference type="Proteomes" id="UP000520011">
    <property type="component" value="Unassembled WGS sequence"/>
</dbReference>
<protein>
    <submittedName>
        <fullName evidence="2">Putative nucleotidyltransferase</fullName>
    </submittedName>
</protein>
<proteinExistence type="predicted"/>
<dbReference type="InterPro" id="IPR043519">
    <property type="entry name" value="NT_sf"/>
</dbReference>
<gene>
    <name evidence="2" type="ORF">HNQ34_003135</name>
</gene>
<dbReference type="InterPro" id="IPR052930">
    <property type="entry name" value="TA_antitoxin_MntA"/>
</dbReference>
<name>A0A7W8IUH0_9BACL</name>
<keyword evidence="3" id="KW-1185">Reference proteome</keyword>
<dbReference type="InterPro" id="IPR041633">
    <property type="entry name" value="Polbeta"/>
</dbReference>
<dbReference type="Gene3D" id="3.30.460.10">
    <property type="entry name" value="Beta Polymerase, domain 2"/>
    <property type="match status" value="1"/>
</dbReference>
<dbReference type="CDD" id="cd05403">
    <property type="entry name" value="NT_KNTase_like"/>
    <property type="match status" value="1"/>
</dbReference>